<gene>
    <name evidence="4" type="primary">LOC113394739</name>
</gene>
<dbReference type="InterPro" id="IPR016187">
    <property type="entry name" value="CTDL_fold"/>
</dbReference>
<dbReference type="Proteomes" id="UP001652626">
    <property type="component" value="Chromosome 15"/>
</dbReference>
<name>A0A8B8HW74_VANTA</name>
<dbReference type="PANTHER" id="PTHR22801">
    <property type="entry name" value="LITHOSTATHINE"/>
    <property type="match status" value="1"/>
</dbReference>
<evidence type="ECO:0000259" key="2">
    <source>
        <dbReference type="PROSITE" id="PS50041"/>
    </source>
</evidence>
<protein>
    <submittedName>
        <fullName evidence="4">Uncharacterized protein LOC113394739</fullName>
    </submittedName>
</protein>
<dbReference type="InterPro" id="IPR016186">
    <property type="entry name" value="C-type_lectin-like/link_sf"/>
</dbReference>
<evidence type="ECO:0000313" key="4">
    <source>
        <dbReference type="RefSeq" id="XP_026487946.2"/>
    </source>
</evidence>
<dbReference type="AlphaFoldDB" id="A0A8B8HW74"/>
<dbReference type="OMA" id="QPYICQI"/>
<accession>A0A8B8HW74</accession>
<organism evidence="3 4">
    <name type="scientific">Vanessa tameamea</name>
    <name type="common">Kamehameha butterfly</name>
    <dbReference type="NCBI Taxonomy" id="334116"/>
    <lineage>
        <taxon>Eukaryota</taxon>
        <taxon>Metazoa</taxon>
        <taxon>Ecdysozoa</taxon>
        <taxon>Arthropoda</taxon>
        <taxon>Hexapoda</taxon>
        <taxon>Insecta</taxon>
        <taxon>Pterygota</taxon>
        <taxon>Neoptera</taxon>
        <taxon>Endopterygota</taxon>
        <taxon>Lepidoptera</taxon>
        <taxon>Glossata</taxon>
        <taxon>Ditrysia</taxon>
        <taxon>Papilionoidea</taxon>
        <taxon>Nymphalidae</taxon>
        <taxon>Nymphalinae</taxon>
        <taxon>Vanessa</taxon>
    </lineage>
</organism>
<dbReference type="InterPro" id="IPR050801">
    <property type="entry name" value="Ca-Dep_Lectins_ImmuneDev"/>
</dbReference>
<sequence length="167" mass="19294">MRGRVTIVTFFIALPCIRCDAPDGYVVDKTTDIGYRIFYQSQTWPVARDECEDDGAKLAVPKTLEEFSFMQKLVRGMHYPSIVDSEYQVVVWLGINNLDDYRIWKNIDGENINETGFHEWATGNGGGYSDAPEEPHCAGLDAVHWLRDFWCHRRQPYLCQINLKNKI</sequence>
<keyword evidence="3" id="KW-1185">Reference proteome</keyword>
<proteinExistence type="predicted"/>
<feature type="domain" description="C-type lectin" evidence="2">
    <location>
        <begin position="35"/>
        <end position="160"/>
    </location>
</feature>
<dbReference type="SMART" id="SM00034">
    <property type="entry name" value="CLECT"/>
    <property type="match status" value="1"/>
</dbReference>
<dbReference type="OrthoDB" id="7357196at2759"/>
<dbReference type="Pfam" id="PF00059">
    <property type="entry name" value="Lectin_C"/>
    <property type="match status" value="1"/>
</dbReference>
<evidence type="ECO:0000256" key="1">
    <source>
        <dbReference type="SAM" id="SignalP"/>
    </source>
</evidence>
<dbReference type="SUPFAM" id="SSF56436">
    <property type="entry name" value="C-type lectin-like"/>
    <property type="match status" value="1"/>
</dbReference>
<feature type="signal peptide" evidence="1">
    <location>
        <begin position="1"/>
        <end position="19"/>
    </location>
</feature>
<feature type="chain" id="PRO_5047197276" evidence="1">
    <location>
        <begin position="20"/>
        <end position="167"/>
    </location>
</feature>
<dbReference type="RefSeq" id="XP_026487946.2">
    <property type="nucleotide sequence ID" value="XM_026632161.2"/>
</dbReference>
<keyword evidence="1" id="KW-0732">Signal</keyword>
<dbReference type="InterPro" id="IPR001304">
    <property type="entry name" value="C-type_lectin-like"/>
</dbReference>
<dbReference type="Gene3D" id="3.10.100.10">
    <property type="entry name" value="Mannose-Binding Protein A, subunit A"/>
    <property type="match status" value="1"/>
</dbReference>
<dbReference type="GeneID" id="113394739"/>
<evidence type="ECO:0000313" key="3">
    <source>
        <dbReference type="Proteomes" id="UP001652626"/>
    </source>
</evidence>
<dbReference type="PROSITE" id="PS50041">
    <property type="entry name" value="C_TYPE_LECTIN_2"/>
    <property type="match status" value="1"/>
</dbReference>
<dbReference type="CDD" id="cd00037">
    <property type="entry name" value="CLECT"/>
    <property type="match status" value="1"/>
</dbReference>
<dbReference type="PANTHER" id="PTHR22801:SF63">
    <property type="entry name" value="C-TYPE LECTIN DOMAIN-CONTAINING PROTEIN"/>
    <property type="match status" value="1"/>
</dbReference>
<reference evidence="4" key="1">
    <citation type="submission" date="2025-08" db="UniProtKB">
        <authorList>
            <consortium name="RefSeq"/>
        </authorList>
    </citation>
    <scope>IDENTIFICATION</scope>
    <source>
        <tissue evidence="4">Whole body</tissue>
    </source>
</reference>